<evidence type="ECO:0000313" key="3">
    <source>
        <dbReference type="Proteomes" id="UP000646365"/>
    </source>
</evidence>
<evidence type="ECO:0000313" key="2">
    <source>
        <dbReference type="EMBL" id="GGF27168.1"/>
    </source>
</evidence>
<dbReference type="Proteomes" id="UP000646365">
    <property type="component" value="Unassembled WGS sequence"/>
</dbReference>
<sequence length="173" mass="17189">MVGLRAIFAAGRDMVGRVATVLRIASLACLVSAPSVLAADRPLPASVERALDRAIDGGDPEAIGQLVGGNPMIGVEIVVIAVTKRPDLAARIAAAAAGNAPEIAPQLAGAAAVASPTSAAQIATAVSVVVPAARPAVADAVVGTLPPDDRMTAGMRVHSAIGAVRMPSLEDPR</sequence>
<feature type="signal peptide" evidence="1">
    <location>
        <begin position="1"/>
        <end position="38"/>
    </location>
</feature>
<dbReference type="EMBL" id="BMJQ01000009">
    <property type="protein sequence ID" value="GGF27168.1"/>
    <property type="molecule type" value="Genomic_DNA"/>
</dbReference>
<keyword evidence="1" id="KW-0732">Signal</keyword>
<protein>
    <submittedName>
        <fullName evidence="2">Uncharacterized protein</fullName>
    </submittedName>
</protein>
<reference evidence="2" key="1">
    <citation type="journal article" date="2014" name="Int. J. Syst. Evol. Microbiol.">
        <title>Complete genome sequence of Corynebacterium casei LMG S-19264T (=DSM 44701T), isolated from a smear-ripened cheese.</title>
        <authorList>
            <consortium name="US DOE Joint Genome Institute (JGI-PGF)"/>
            <person name="Walter F."/>
            <person name="Albersmeier A."/>
            <person name="Kalinowski J."/>
            <person name="Ruckert C."/>
        </authorList>
    </citation>
    <scope>NUCLEOTIDE SEQUENCE</scope>
    <source>
        <strain evidence="2">CGMCC 1.15725</strain>
    </source>
</reference>
<accession>A0A8J2YVA8</accession>
<dbReference type="AlphaFoldDB" id="A0A8J2YVA8"/>
<feature type="chain" id="PRO_5035291418" evidence="1">
    <location>
        <begin position="39"/>
        <end position="173"/>
    </location>
</feature>
<evidence type="ECO:0000256" key="1">
    <source>
        <dbReference type="SAM" id="SignalP"/>
    </source>
</evidence>
<proteinExistence type="predicted"/>
<organism evidence="2 3">
    <name type="scientific">Aliidongia dinghuensis</name>
    <dbReference type="NCBI Taxonomy" id="1867774"/>
    <lineage>
        <taxon>Bacteria</taxon>
        <taxon>Pseudomonadati</taxon>
        <taxon>Pseudomonadota</taxon>
        <taxon>Alphaproteobacteria</taxon>
        <taxon>Rhodospirillales</taxon>
        <taxon>Dongiaceae</taxon>
        <taxon>Aliidongia</taxon>
    </lineage>
</organism>
<name>A0A8J2YVA8_9PROT</name>
<reference evidence="2" key="2">
    <citation type="submission" date="2020-09" db="EMBL/GenBank/DDBJ databases">
        <authorList>
            <person name="Sun Q."/>
            <person name="Zhou Y."/>
        </authorList>
    </citation>
    <scope>NUCLEOTIDE SEQUENCE</scope>
    <source>
        <strain evidence="2">CGMCC 1.15725</strain>
    </source>
</reference>
<gene>
    <name evidence="2" type="ORF">GCM10011611_36550</name>
</gene>
<keyword evidence="3" id="KW-1185">Reference proteome</keyword>
<comment type="caution">
    <text evidence="2">The sequence shown here is derived from an EMBL/GenBank/DDBJ whole genome shotgun (WGS) entry which is preliminary data.</text>
</comment>